<dbReference type="EMBL" id="JAHRWL010000001">
    <property type="protein sequence ID" value="MBV2359122.1"/>
    <property type="molecule type" value="Genomic_DNA"/>
</dbReference>
<proteinExistence type="predicted"/>
<evidence type="ECO:0000256" key="3">
    <source>
        <dbReference type="ARBA" id="ARBA00023015"/>
    </source>
</evidence>
<keyword evidence="3" id="KW-0805">Transcription regulation</keyword>
<dbReference type="InterPro" id="IPR039420">
    <property type="entry name" value="WalR-like"/>
</dbReference>
<dbReference type="Proteomes" id="UP001166293">
    <property type="component" value="Unassembled WGS sequence"/>
</dbReference>
<accession>A0ABS6N549</accession>
<evidence type="ECO:0000313" key="10">
    <source>
        <dbReference type="EMBL" id="MBV2359122.1"/>
    </source>
</evidence>
<sequence>MADHCILVVDDDPDIRGVLREALHSGGYNVCEAATARETHDHLAKAHPVLVMLDLSLGHDNGLDVVRDIRKMSRVPIIIVSGRDEVVDRVVGLELGADDYITKPFHLHEVLARVRALLRRTQDDTVPDPAPSTIQETEDSAAFRFDDMVIVPDRFELYDRAGALCDITATDFKLLTVFMQNAKRVMSRDRLMDLTGGTDWSPLDRTIDNQVARLRKTIERNPADPRIIKTVRGVGYTFASEVDQVRKAGGNNAASRSANSR</sequence>
<dbReference type="PANTHER" id="PTHR48111">
    <property type="entry name" value="REGULATOR OF RPOS"/>
    <property type="match status" value="1"/>
</dbReference>
<evidence type="ECO:0000256" key="2">
    <source>
        <dbReference type="ARBA" id="ARBA00023012"/>
    </source>
</evidence>
<dbReference type="PROSITE" id="PS51755">
    <property type="entry name" value="OMPR_PHOB"/>
    <property type="match status" value="1"/>
</dbReference>
<evidence type="ECO:0000256" key="7">
    <source>
        <dbReference type="PROSITE-ProRule" id="PRU01091"/>
    </source>
</evidence>
<dbReference type="SMART" id="SM00448">
    <property type="entry name" value="REC"/>
    <property type="match status" value="1"/>
</dbReference>
<reference evidence="10" key="1">
    <citation type="submission" date="2021-06" db="EMBL/GenBank/DDBJ databases">
        <title>Thalassococcus sp. CAU 1522 isolated from sea sand, Republic of Korea.</title>
        <authorList>
            <person name="Kim W."/>
        </authorList>
    </citation>
    <scope>NUCLEOTIDE SEQUENCE</scope>
    <source>
        <strain evidence="10">CAU 1522</strain>
    </source>
</reference>
<gene>
    <name evidence="10" type="ORF">KUH32_04985</name>
</gene>
<organism evidence="10 11">
    <name type="scientific">Thalassococcus arenae</name>
    <dbReference type="NCBI Taxonomy" id="2851652"/>
    <lineage>
        <taxon>Bacteria</taxon>
        <taxon>Pseudomonadati</taxon>
        <taxon>Pseudomonadota</taxon>
        <taxon>Alphaproteobacteria</taxon>
        <taxon>Rhodobacterales</taxon>
        <taxon>Roseobacteraceae</taxon>
        <taxon>Thalassococcus</taxon>
    </lineage>
</organism>
<protein>
    <submittedName>
        <fullName evidence="10">Response regulator transcription factor</fullName>
    </submittedName>
</protein>
<keyword evidence="11" id="KW-1185">Reference proteome</keyword>
<evidence type="ECO:0000256" key="5">
    <source>
        <dbReference type="ARBA" id="ARBA00023163"/>
    </source>
</evidence>
<feature type="modified residue" description="4-aspartylphosphate" evidence="6">
    <location>
        <position position="54"/>
    </location>
</feature>
<dbReference type="SMART" id="SM00862">
    <property type="entry name" value="Trans_reg_C"/>
    <property type="match status" value="1"/>
</dbReference>
<dbReference type="CDD" id="cd00383">
    <property type="entry name" value="trans_reg_C"/>
    <property type="match status" value="1"/>
</dbReference>
<dbReference type="PANTHER" id="PTHR48111:SF4">
    <property type="entry name" value="DNA-BINDING DUAL TRANSCRIPTIONAL REGULATOR OMPR"/>
    <property type="match status" value="1"/>
</dbReference>
<feature type="DNA-binding region" description="OmpR/PhoB-type" evidence="7">
    <location>
        <begin position="140"/>
        <end position="240"/>
    </location>
</feature>
<feature type="domain" description="OmpR/PhoB-type" evidence="9">
    <location>
        <begin position="140"/>
        <end position="240"/>
    </location>
</feature>
<dbReference type="Pfam" id="PF00486">
    <property type="entry name" value="Trans_reg_C"/>
    <property type="match status" value="1"/>
</dbReference>
<evidence type="ECO:0000256" key="1">
    <source>
        <dbReference type="ARBA" id="ARBA00022553"/>
    </source>
</evidence>
<dbReference type="PROSITE" id="PS50110">
    <property type="entry name" value="RESPONSE_REGULATORY"/>
    <property type="match status" value="1"/>
</dbReference>
<dbReference type="InterPro" id="IPR001867">
    <property type="entry name" value="OmpR/PhoB-type_DNA-bd"/>
</dbReference>
<evidence type="ECO:0000313" key="11">
    <source>
        <dbReference type="Proteomes" id="UP001166293"/>
    </source>
</evidence>
<dbReference type="Pfam" id="PF00072">
    <property type="entry name" value="Response_reg"/>
    <property type="match status" value="1"/>
</dbReference>
<comment type="caution">
    <text evidence="10">The sequence shown here is derived from an EMBL/GenBank/DDBJ whole genome shotgun (WGS) entry which is preliminary data.</text>
</comment>
<evidence type="ECO:0000259" key="9">
    <source>
        <dbReference type="PROSITE" id="PS51755"/>
    </source>
</evidence>
<keyword evidence="1 6" id="KW-0597">Phosphoprotein</keyword>
<dbReference type="RefSeq" id="WP_217776955.1">
    <property type="nucleotide sequence ID" value="NZ_JAHRWL010000001.1"/>
</dbReference>
<keyword evidence="5" id="KW-0804">Transcription</keyword>
<keyword evidence="4 7" id="KW-0238">DNA-binding</keyword>
<keyword evidence="2" id="KW-0902">Two-component regulatory system</keyword>
<feature type="domain" description="Response regulatory" evidence="8">
    <location>
        <begin position="5"/>
        <end position="118"/>
    </location>
</feature>
<name>A0ABS6N549_9RHOB</name>
<dbReference type="InterPro" id="IPR001789">
    <property type="entry name" value="Sig_transdc_resp-reg_receiver"/>
</dbReference>
<evidence type="ECO:0000256" key="4">
    <source>
        <dbReference type="ARBA" id="ARBA00023125"/>
    </source>
</evidence>
<evidence type="ECO:0000256" key="6">
    <source>
        <dbReference type="PROSITE-ProRule" id="PRU00169"/>
    </source>
</evidence>
<evidence type="ECO:0000259" key="8">
    <source>
        <dbReference type="PROSITE" id="PS50110"/>
    </source>
</evidence>